<organism evidence="1 2">
    <name type="scientific">Cercospora berteroae</name>
    <dbReference type="NCBI Taxonomy" id="357750"/>
    <lineage>
        <taxon>Eukaryota</taxon>
        <taxon>Fungi</taxon>
        <taxon>Dikarya</taxon>
        <taxon>Ascomycota</taxon>
        <taxon>Pezizomycotina</taxon>
        <taxon>Dothideomycetes</taxon>
        <taxon>Dothideomycetidae</taxon>
        <taxon>Mycosphaerellales</taxon>
        <taxon>Mycosphaerellaceae</taxon>
        <taxon>Cercospora</taxon>
    </lineage>
</organism>
<proteinExistence type="predicted"/>
<reference evidence="2" key="1">
    <citation type="journal article" date="2017" name="bioRxiv">
        <title>Conservation of a gene cluster reveals novel cercosporin biosynthetic mechanisms and extends production to the genus Colletotrichum.</title>
        <authorList>
            <person name="de Jonge R."/>
            <person name="Ebert M.K."/>
            <person name="Huitt-Roehl C.R."/>
            <person name="Pal P."/>
            <person name="Suttle J.C."/>
            <person name="Spanner R.E."/>
            <person name="Neubauer J.D."/>
            <person name="Jurick W.M.II."/>
            <person name="Stott K.A."/>
            <person name="Secor G.A."/>
            <person name="Thomma B.P.H.J."/>
            <person name="Van de Peer Y."/>
            <person name="Townsend C.A."/>
            <person name="Bolton M.D."/>
        </authorList>
    </citation>
    <scope>NUCLEOTIDE SEQUENCE [LARGE SCALE GENOMIC DNA]</scope>
    <source>
        <strain evidence="2">CBS538.71</strain>
    </source>
</reference>
<dbReference type="AlphaFoldDB" id="A0A2S6C8U4"/>
<dbReference type="EMBL" id="PNEN01000526">
    <property type="protein sequence ID" value="PPJ56103.1"/>
    <property type="molecule type" value="Genomic_DNA"/>
</dbReference>
<comment type="caution">
    <text evidence="1">The sequence shown here is derived from an EMBL/GenBank/DDBJ whole genome shotgun (WGS) entry which is preliminary data.</text>
</comment>
<keyword evidence="2" id="KW-1185">Reference proteome</keyword>
<evidence type="ECO:0000313" key="2">
    <source>
        <dbReference type="Proteomes" id="UP000237631"/>
    </source>
</evidence>
<accession>A0A2S6C8U4</accession>
<dbReference type="OrthoDB" id="10318449at2759"/>
<evidence type="ECO:0000313" key="1">
    <source>
        <dbReference type="EMBL" id="PPJ56103.1"/>
    </source>
</evidence>
<dbReference type="Proteomes" id="UP000237631">
    <property type="component" value="Unassembled WGS sequence"/>
</dbReference>
<gene>
    <name evidence="1" type="ORF">CBER1_02076</name>
</gene>
<protein>
    <submittedName>
        <fullName evidence="1">Uncharacterized protein</fullName>
    </submittedName>
</protein>
<name>A0A2S6C8U4_9PEZI</name>
<sequence>MAPRHLEKCLQQAEELDAAYLGAKTNRSLGQYGGATIPNHFHGYGCAEGAELRGHVASVKNAGAEVRQHFDRGYLVSVADVYGATSNKLDPKAKKVPATPGRQVKLTWNVKQHPDEGAKQILKICIHRYHRTPPNAVQYAIEKTHTFFNTHPGADLAHWIEGQVNYYQKAVLEVVTERLHRIVVKTWGYAK</sequence>